<dbReference type="GO" id="GO:0043022">
    <property type="term" value="F:ribosome binding"/>
    <property type="evidence" value="ECO:0007669"/>
    <property type="project" value="TreeGrafter"/>
</dbReference>
<evidence type="ECO:0000313" key="3">
    <source>
        <dbReference type="Proteomes" id="UP000887566"/>
    </source>
</evidence>
<name>A0A914XRP5_9BILA</name>
<dbReference type="Pfam" id="PF13167">
    <property type="entry name" value="GTP-bdg_N"/>
    <property type="match status" value="1"/>
</dbReference>
<organism evidence="3 4">
    <name type="scientific">Plectus sambesii</name>
    <dbReference type="NCBI Taxonomy" id="2011161"/>
    <lineage>
        <taxon>Eukaryota</taxon>
        <taxon>Metazoa</taxon>
        <taxon>Ecdysozoa</taxon>
        <taxon>Nematoda</taxon>
        <taxon>Chromadorea</taxon>
        <taxon>Plectida</taxon>
        <taxon>Plectina</taxon>
        <taxon>Plectoidea</taxon>
        <taxon>Plectidae</taxon>
        <taxon>Plectus</taxon>
    </lineage>
</organism>
<evidence type="ECO:0000259" key="2">
    <source>
        <dbReference type="Pfam" id="PF13167"/>
    </source>
</evidence>
<evidence type="ECO:0000313" key="4">
    <source>
        <dbReference type="WBParaSite" id="PSAMB.scaffold998size37390.g10283.t1"/>
    </source>
</evidence>
<sequence length="232" mass="26214">MISCVARNLRNIHRSFHLSSPLSASNKQRTTASLSHCQIRPCTSFSSDGDDNGDSKGENRQAEGEASVNAAYEGLVAEQQLYPAVPHSGHSVLVLQPKIKWGRNKKTNTTPELQLEEATALIGTLPGWRVVQSFVVPTDYSTKKKRVWKSGKIDELRRLVGQTSATAIMINADMLTATQHRELYDAFHLPVYDRYTTVMLIFKAYAATKEAYLQIQLAEIPYLKYVWRKYFF</sequence>
<dbReference type="WBParaSite" id="PSAMB.scaffold998size37390.g10283.t1">
    <property type="protein sequence ID" value="PSAMB.scaffold998size37390.g10283.t1"/>
    <property type="gene ID" value="PSAMB.scaffold998size37390.g10283"/>
</dbReference>
<feature type="domain" description="GTPase HflX N-terminal" evidence="2">
    <location>
        <begin position="114"/>
        <end position="202"/>
    </location>
</feature>
<dbReference type="GO" id="GO:0005737">
    <property type="term" value="C:cytoplasm"/>
    <property type="evidence" value="ECO:0007669"/>
    <property type="project" value="TreeGrafter"/>
</dbReference>
<feature type="region of interest" description="Disordered" evidence="1">
    <location>
        <begin position="45"/>
        <end position="66"/>
    </location>
</feature>
<keyword evidence="3" id="KW-1185">Reference proteome</keyword>
<dbReference type="InterPro" id="IPR042108">
    <property type="entry name" value="GTPase_HflX_N_sf"/>
</dbReference>
<proteinExistence type="predicted"/>
<protein>
    <submittedName>
        <fullName evidence="4">GTPase HflX N-terminal domain-containing protein</fullName>
    </submittedName>
</protein>
<dbReference type="Proteomes" id="UP000887566">
    <property type="component" value="Unplaced"/>
</dbReference>
<accession>A0A914XRP5</accession>
<dbReference type="AlphaFoldDB" id="A0A914XRP5"/>
<dbReference type="Gene3D" id="3.40.50.11060">
    <property type="entry name" value="GTPase HflX, N-terminal domain"/>
    <property type="match status" value="1"/>
</dbReference>
<evidence type="ECO:0000256" key="1">
    <source>
        <dbReference type="SAM" id="MobiDB-lite"/>
    </source>
</evidence>
<reference evidence="4" key="1">
    <citation type="submission" date="2022-11" db="UniProtKB">
        <authorList>
            <consortium name="WormBaseParasite"/>
        </authorList>
    </citation>
    <scope>IDENTIFICATION</scope>
</reference>
<dbReference type="InterPro" id="IPR016496">
    <property type="entry name" value="GTPase_HflX"/>
</dbReference>
<dbReference type="PANTHER" id="PTHR10229:SF0">
    <property type="entry name" value="GTP-BINDING PROTEIN 6-RELATED"/>
    <property type="match status" value="1"/>
</dbReference>
<dbReference type="PANTHER" id="PTHR10229">
    <property type="entry name" value="GTP-BINDING PROTEIN HFLX"/>
    <property type="match status" value="1"/>
</dbReference>
<dbReference type="GO" id="GO:0005525">
    <property type="term" value="F:GTP binding"/>
    <property type="evidence" value="ECO:0007669"/>
    <property type="project" value="InterPro"/>
</dbReference>
<dbReference type="InterPro" id="IPR025121">
    <property type="entry name" value="GTPase_HflX_N"/>
</dbReference>
<feature type="compositionally biased region" description="Basic and acidic residues" evidence="1">
    <location>
        <begin position="53"/>
        <end position="63"/>
    </location>
</feature>